<dbReference type="InterPro" id="IPR006094">
    <property type="entry name" value="Oxid_FAD_bind_N"/>
</dbReference>
<reference evidence="4" key="1">
    <citation type="submission" date="2021-01" db="EMBL/GenBank/DDBJ databases">
        <title>Tabrizicola alba sp. nov. a motile alkaliphilic bacterium isolated from a soda lake.</title>
        <authorList>
            <person name="Szuroczki S."/>
            <person name="Abbaszade G."/>
            <person name="Schumann P."/>
            <person name="Toth E."/>
        </authorList>
    </citation>
    <scope>NUCLEOTIDE SEQUENCE</scope>
    <source>
        <strain evidence="4">DMG-N-6</strain>
    </source>
</reference>
<dbReference type="InterPro" id="IPR016169">
    <property type="entry name" value="FAD-bd_PCMH_sub2"/>
</dbReference>
<feature type="domain" description="FAD-binding PCMH-type" evidence="3">
    <location>
        <begin position="1"/>
        <end position="172"/>
    </location>
</feature>
<name>A0A8K0VBN0_9RHOB</name>
<sequence length="383" mass="38426">MRPANEAELAEAVRAANGPLRISGGGTRGIGLASGEALATGGLSGIRLYEPGALTLVAGAGTPLAEVEAALAAEGQRLAFEPPDLRGLLGRDGQSTLGGVAAANASGPRRVQAGACRDSMIGLRFVDGSGTVIANGGRVMKNVTGYDLVKLLAGSHGTLGVLTELAFKLQARPEAEATLICRGQGAEAGIAALTAALGTPFDISGAAWLDAGATGADARTQVRVEGLAASVAYRAGRLRDGVLRNFDIVEGEASAALWREVRDVTPFAGRAGAVWRLSVTPTLAAGVVAAIRAAGHDDLAAIHDWGGGLIWLLLPVAGDAESGDAGAGAVRDAVAQRGGHATLMRGPAGIAAFPPQPPALAAIEAGLRARFDPRGILNTGLMG</sequence>
<accession>A0A8K0VBN0</accession>
<dbReference type="InterPro" id="IPR036318">
    <property type="entry name" value="FAD-bd_PCMH-like_sf"/>
</dbReference>
<dbReference type="RefSeq" id="WP_202686828.1">
    <property type="nucleotide sequence ID" value="NZ_JAESVN010000001.1"/>
</dbReference>
<dbReference type="InterPro" id="IPR016164">
    <property type="entry name" value="FAD-linked_Oxase-like_C"/>
</dbReference>
<evidence type="ECO:0000259" key="3">
    <source>
        <dbReference type="PROSITE" id="PS51387"/>
    </source>
</evidence>
<dbReference type="SUPFAM" id="SSF56176">
    <property type="entry name" value="FAD-binding/transporter-associated domain-like"/>
    <property type="match status" value="1"/>
</dbReference>
<dbReference type="SUPFAM" id="SSF55103">
    <property type="entry name" value="FAD-linked oxidases, C-terminal domain"/>
    <property type="match status" value="1"/>
</dbReference>
<evidence type="ECO:0000313" key="4">
    <source>
        <dbReference type="EMBL" id="MBL4916195.1"/>
    </source>
</evidence>
<organism evidence="4 5">
    <name type="scientific">Szabonella alba</name>
    <dbReference type="NCBI Taxonomy" id="2804194"/>
    <lineage>
        <taxon>Bacteria</taxon>
        <taxon>Pseudomonadati</taxon>
        <taxon>Pseudomonadota</taxon>
        <taxon>Alphaproteobacteria</taxon>
        <taxon>Rhodobacterales</taxon>
        <taxon>Paracoccaceae</taxon>
        <taxon>Szabonella</taxon>
    </lineage>
</organism>
<dbReference type="AlphaFoldDB" id="A0A8K0VBN0"/>
<evidence type="ECO:0000256" key="2">
    <source>
        <dbReference type="ARBA" id="ARBA00022827"/>
    </source>
</evidence>
<dbReference type="GO" id="GO:0003824">
    <property type="term" value="F:catalytic activity"/>
    <property type="evidence" value="ECO:0007669"/>
    <property type="project" value="InterPro"/>
</dbReference>
<keyword evidence="5" id="KW-1185">Reference proteome</keyword>
<dbReference type="InterPro" id="IPR016166">
    <property type="entry name" value="FAD-bd_PCMH"/>
</dbReference>
<dbReference type="PANTHER" id="PTHR11748:SF103">
    <property type="entry name" value="GLYCOLATE OXIDASE SUBUNIT GLCE"/>
    <property type="match status" value="1"/>
</dbReference>
<comment type="caution">
    <text evidence="4">The sequence shown here is derived from an EMBL/GenBank/DDBJ whole genome shotgun (WGS) entry which is preliminary data.</text>
</comment>
<dbReference type="EMBL" id="JAESVN010000001">
    <property type="protein sequence ID" value="MBL4916195.1"/>
    <property type="molecule type" value="Genomic_DNA"/>
</dbReference>
<keyword evidence="2" id="KW-0274">FAD</keyword>
<proteinExistence type="predicted"/>
<dbReference type="GO" id="GO:0071949">
    <property type="term" value="F:FAD binding"/>
    <property type="evidence" value="ECO:0007669"/>
    <property type="project" value="InterPro"/>
</dbReference>
<gene>
    <name evidence="4" type="ORF">JL811_03085</name>
</gene>
<evidence type="ECO:0000313" key="5">
    <source>
        <dbReference type="Proteomes" id="UP000648908"/>
    </source>
</evidence>
<dbReference type="Pfam" id="PF01565">
    <property type="entry name" value="FAD_binding_4"/>
    <property type="match status" value="1"/>
</dbReference>
<protein>
    <submittedName>
        <fullName evidence="4">FAD-binding protein</fullName>
    </submittedName>
</protein>
<keyword evidence="1" id="KW-0285">Flavoprotein</keyword>
<dbReference type="Proteomes" id="UP000648908">
    <property type="component" value="Unassembled WGS sequence"/>
</dbReference>
<dbReference type="PANTHER" id="PTHR11748">
    <property type="entry name" value="D-LACTATE DEHYDROGENASE"/>
    <property type="match status" value="1"/>
</dbReference>
<dbReference type="PROSITE" id="PS51387">
    <property type="entry name" value="FAD_PCMH"/>
    <property type="match status" value="1"/>
</dbReference>
<dbReference type="Gene3D" id="3.30.465.10">
    <property type="match status" value="1"/>
</dbReference>
<evidence type="ECO:0000256" key="1">
    <source>
        <dbReference type="ARBA" id="ARBA00022630"/>
    </source>
</evidence>